<organism evidence="2 3">
    <name type="scientific">bacterium (Candidatus Blackallbacteria) CG17_big_fil_post_rev_8_21_14_2_50_48_46</name>
    <dbReference type="NCBI Taxonomy" id="2014261"/>
    <lineage>
        <taxon>Bacteria</taxon>
        <taxon>Candidatus Blackallbacteria</taxon>
    </lineage>
</organism>
<comment type="caution">
    <text evidence="2">The sequence shown here is derived from an EMBL/GenBank/DDBJ whole genome shotgun (WGS) entry which is preliminary data.</text>
</comment>
<feature type="transmembrane region" description="Helical" evidence="1">
    <location>
        <begin position="12"/>
        <end position="35"/>
    </location>
</feature>
<dbReference type="EMBL" id="PFFQ01000044">
    <property type="protein sequence ID" value="PIW15823.1"/>
    <property type="molecule type" value="Genomic_DNA"/>
</dbReference>
<dbReference type="AlphaFoldDB" id="A0A2M7G232"/>
<dbReference type="Proteomes" id="UP000231019">
    <property type="component" value="Unassembled WGS sequence"/>
</dbReference>
<feature type="transmembrane region" description="Helical" evidence="1">
    <location>
        <begin position="154"/>
        <end position="174"/>
    </location>
</feature>
<proteinExistence type="predicted"/>
<evidence type="ECO:0000313" key="3">
    <source>
        <dbReference type="Proteomes" id="UP000231019"/>
    </source>
</evidence>
<feature type="transmembrane region" description="Helical" evidence="1">
    <location>
        <begin position="186"/>
        <end position="207"/>
    </location>
</feature>
<evidence type="ECO:0000313" key="2">
    <source>
        <dbReference type="EMBL" id="PIW15823.1"/>
    </source>
</evidence>
<gene>
    <name evidence="2" type="ORF">COW36_15890</name>
</gene>
<keyword evidence="1" id="KW-1133">Transmembrane helix</keyword>
<protein>
    <submittedName>
        <fullName evidence="2">Uncharacterized protein</fullName>
    </submittedName>
</protein>
<evidence type="ECO:0000256" key="1">
    <source>
        <dbReference type="SAM" id="Phobius"/>
    </source>
</evidence>
<name>A0A2M7G232_9BACT</name>
<feature type="transmembrane region" description="Helical" evidence="1">
    <location>
        <begin position="41"/>
        <end position="60"/>
    </location>
</feature>
<keyword evidence="1" id="KW-0812">Transmembrane</keyword>
<keyword evidence="1" id="KW-0472">Membrane</keyword>
<accession>A0A2M7G232</accession>
<sequence length="308" mass="34999">MPNRDFEYSPLARLFAAFTASCFCGLAALGAIAFFFEQSQLGLWLALPFLGIGLYCFWALSQAPQSVRIAGDTLHVKSAFKVQTQAIENLFRLKQTLRWIVLEGIEGDIRLHKFYAQDDARLFYFLQAQIPHLAPPSQQQGLFPFYYPGKIKSAIFTGLVGLLLGVFGGGSLVYALSALSSPSQKWISGIFGLMSLLFGVLFVYLTLYEFVYLTVFTAEGMTQKSLLRTRQEILSGLQGIRSDFEIRQVKGLDRRVYYLEFVFSDQRIFKWVPDEFSFPIDYIDAEAQGQIKQLKTQLEQLYLTSEIR</sequence>
<reference evidence="2 3" key="1">
    <citation type="submission" date="2017-09" db="EMBL/GenBank/DDBJ databases">
        <title>Depth-based differentiation of microbial function through sediment-hosted aquifers and enrichment of novel symbionts in the deep terrestrial subsurface.</title>
        <authorList>
            <person name="Probst A.J."/>
            <person name="Ladd B."/>
            <person name="Jarett J.K."/>
            <person name="Geller-Mcgrath D.E."/>
            <person name="Sieber C.M."/>
            <person name="Emerson J.B."/>
            <person name="Anantharaman K."/>
            <person name="Thomas B.C."/>
            <person name="Malmstrom R."/>
            <person name="Stieglmeier M."/>
            <person name="Klingl A."/>
            <person name="Woyke T."/>
            <person name="Ryan C.M."/>
            <person name="Banfield J.F."/>
        </authorList>
    </citation>
    <scope>NUCLEOTIDE SEQUENCE [LARGE SCALE GENOMIC DNA]</scope>
    <source>
        <strain evidence="2">CG17_big_fil_post_rev_8_21_14_2_50_48_46</strain>
    </source>
</reference>